<gene>
    <name evidence="8" type="ORF">HETIRDRAFT_40962</name>
</gene>
<evidence type="ECO:0000256" key="6">
    <source>
        <dbReference type="ARBA" id="ARBA00039131"/>
    </source>
</evidence>
<evidence type="ECO:0000256" key="3">
    <source>
        <dbReference type="ARBA" id="ARBA00022737"/>
    </source>
</evidence>
<dbReference type="InterPro" id="IPR036322">
    <property type="entry name" value="WD40_repeat_dom_sf"/>
</dbReference>
<dbReference type="SMART" id="SM00320">
    <property type="entry name" value="WD40"/>
    <property type="match status" value="3"/>
</dbReference>
<evidence type="ECO:0000256" key="7">
    <source>
        <dbReference type="ARBA" id="ARBA00047551"/>
    </source>
</evidence>
<name>W4KN05_HETIT</name>
<evidence type="ECO:0000313" key="9">
    <source>
        <dbReference type="Proteomes" id="UP000030671"/>
    </source>
</evidence>
<dbReference type="InterPro" id="IPR052415">
    <property type="entry name" value="Diphthine_MTase"/>
</dbReference>
<comment type="catalytic activity">
    <reaction evidence="7">
        <text>diphthine methyl ester-[translation elongation factor 2] + H2O = diphthine-[translation elongation factor 2] + methanol + H(+)</text>
        <dbReference type="Rhea" id="RHEA:42656"/>
        <dbReference type="Rhea" id="RHEA-COMP:10172"/>
        <dbReference type="Rhea" id="RHEA-COMP:10173"/>
        <dbReference type="ChEBI" id="CHEBI:15377"/>
        <dbReference type="ChEBI" id="CHEBI:15378"/>
        <dbReference type="ChEBI" id="CHEBI:17790"/>
        <dbReference type="ChEBI" id="CHEBI:79005"/>
        <dbReference type="ChEBI" id="CHEBI:82696"/>
        <dbReference type="EC" id="3.1.1.97"/>
    </reaction>
</comment>
<dbReference type="Gene3D" id="2.130.10.10">
    <property type="entry name" value="YVTN repeat-like/Quinoprotein amine dehydrogenase"/>
    <property type="match status" value="1"/>
</dbReference>
<dbReference type="FunCoup" id="W4KN05">
    <property type="interactions" value="929"/>
</dbReference>
<dbReference type="GeneID" id="20672786"/>
<dbReference type="Proteomes" id="UP000030671">
    <property type="component" value="Unassembled WGS sequence"/>
</dbReference>
<keyword evidence="9" id="KW-1185">Reference proteome</keyword>
<keyword evidence="3" id="KW-0677">Repeat</keyword>
<dbReference type="KEGG" id="hir:HETIRDRAFT_40962"/>
<dbReference type="SUPFAM" id="SSF50978">
    <property type="entry name" value="WD40 repeat-like"/>
    <property type="match status" value="1"/>
</dbReference>
<dbReference type="HOGENOM" id="CLU_036100_2_0_1"/>
<comment type="pathway">
    <text evidence="1">Protein modification; peptidyl-diphthamide biosynthesis.</text>
</comment>
<dbReference type="STRING" id="747525.W4KN05"/>
<dbReference type="PANTHER" id="PTHR46042:SF1">
    <property type="entry name" value="DIPHTHINE METHYLTRANSFERASE"/>
    <property type="match status" value="1"/>
</dbReference>
<dbReference type="InParanoid" id="W4KN05"/>
<reference evidence="8 9" key="1">
    <citation type="journal article" date="2012" name="New Phytol.">
        <title>Insight into trade-off between wood decay and parasitism from the genome of a fungal forest pathogen.</title>
        <authorList>
            <person name="Olson A."/>
            <person name="Aerts A."/>
            <person name="Asiegbu F."/>
            <person name="Belbahri L."/>
            <person name="Bouzid O."/>
            <person name="Broberg A."/>
            <person name="Canback B."/>
            <person name="Coutinho P.M."/>
            <person name="Cullen D."/>
            <person name="Dalman K."/>
            <person name="Deflorio G."/>
            <person name="van Diepen L.T."/>
            <person name="Dunand C."/>
            <person name="Duplessis S."/>
            <person name="Durling M."/>
            <person name="Gonthier P."/>
            <person name="Grimwood J."/>
            <person name="Fossdal C.G."/>
            <person name="Hansson D."/>
            <person name="Henrissat B."/>
            <person name="Hietala A."/>
            <person name="Himmelstrand K."/>
            <person name="Hoffmeister D."/>
            <person name="Hogberg N."/>
            <person name="James T.Y."/>
            <person name="Karlsson M."/>
            <person name="Kohler A."/>
            <person name="Kues U."/>
            <person name="Lee Y.H."/>
            <person name="Lin Y.C."/>
            <person name="Lind M."/>
            <person name="Lindquist E."/>
            <person name="Lombard V."/>
            <person name="Lucas S."/>
            <person name="Lunden K."/>
            <person name="Morin E."/>
            <person name="Murat C."/>
            <person name="Park J."/>
            <person name="Raffaello T."/>
            <person name="Rouze P."/>
            <person name="Salamov A."/>
            <person name="Schmutz J."/>
            <person name="Solheim H."/>
            <person name="Stahlberg J."/>
            <person name="Velez H."/>
            <person name="de Vries R.P."/>
            <person name="Wiebenga A."/>
            <person name="Woodward S."/>
            <person name="Yakovlev I."/>
            <person name="Garbelotto M."/>
            <person name="Martin F."/>
            <person name="Grigoriev I.V."/>
            <person name="Stenlid J."/>
        </authorList>
    </citation>
    <scope>NUCLEOTIDE SEQUENCE [LARGE SCALE GENOMIC DNA]</scope>
    <source>
        <strain evidence="8 9">TC 32-1</strain>
    </source>
</reference>
<evidence type="ECO:0000313" key="8">
    <source>
        <dbReference type="EMBL" id="ETW87223.1"/>
    </source>
</evidence>
<proteinExistence type="inferred from homology"/>
<dbReference type="OrthoDB" id="1930760at2759"/>
<evidence type="ECO:0000256" key="1">
    <source>
        <dbReference type="ARBA" id="ARBA00005156"/>
    </source>
</evidence>
<dbReference type="GO" id="GO:0017183">
    <property type="term" value="P:protein histidyl modification to diphthamide"/>
    <property type="evidence" value="ECO:0007669"/>
    <property type="project" value="TreeGrafter"/>
</dbReference>
<comment type="similarity">
    <text evidence="5">Belongs to the DPH7 family.</text>
</comment>
<dbReference type="AlphaFoldDB" id="W4KN05"/>
<dbReference type="eggNOG" id="KOG0280">
    <property type="taxonomic scope" value="Eukaryota"/>
</dbReference>
<dbReference type="EC" id="3.1.1.97" evidence="6"/>
<keyword evidence="2" id="KW-0853">WD repeat</keyword>
<protein>
    <recommendedName>
        <fullName evidence="6">methylated diphthine methylhydrolase</fullName>
        <ecNumber evidence="6">3.1.1.97</ecNumber>
    </recommendedName>
</protein>
<sequence length="357" mass="39875">MDYFNTVLPADSVEFCPHTLATTVFVCGTYKLEQPTPVSQSSEENTAPAAPQKRVGKCLVFQVNDDKKSLMCRCHTSASRSPLLAIADSEGHLTLSEWDINQGHLNNIANIACATSDVLCLSLDWSNRRSHVDTIGSVVVSLSNGKLALLKPENATGLSVTDTWIAHEYEPWVAAWNYWDTNVIYSGGDDLRMKAWDIRQGFNRPFSINKHRFNAGITSIQSHPHVEHVVAVGSYDNTVRIYDSRKLLTPLVQVDVGGGAWRIKWHPSVRRQHDLLVACMHSGFKVVKLADTWTNIGELTATPGESWEIMQRFDKHESLAYGVDWSHAEDVKHQDKVQETLIASASFYDCALHLWSG</sequence>
<evidence type="ECO:0000256" key="4">
    <source>
        <dbReference type="ARBA" id="ARBA00022801"/>
    </source>
</evidence>
<dbReference type="InterPro" id="IPR015943">
    <property type="entry name" value="WD40/YVTN_repeat-like_dom_sf"/>
</dbReference>
<dbReference type="RefSeq" id="XP_009540319.1">
    <property type="nucleotide sequence ID" value="XM_009542024.1"/>
</dbReference>
<dbReference type="PANTHER" id="PTHR46042">
    <property type="entry name" value="DIPHTHINE METHYLTRANSFERASE"/>
    <property type="match status" value="1"/>
</dbReference>
<accession>W4KN05</accession>
<dbReference type="InterPro" id="IPR001680">
    <property type="entry name" value="WD40_rpt"/>
</dbReference>
<evidence type="ECO:0000256" key="5">
    <source>
        <dbReference type="ARBA" id="ARBA00038092"/>
    </source>
</evidence>
<keyword evidence="4" id="KW-0378">Hydrolase</keyword>
<dbReference type="GO" id="GO:0061685">
    <property type="term" value="F:diphthine methylesterase activity"/>
    <property type="evidence" value="ECO:0007669"/>
    <property type="project" value="UniProtKB-EC"/>
</dbReference>
<organism evidence="8 9">
    <name type="scientific">Heterobasidion irregulare (strain TC 32-1)</name>
    <dbReference type="NCBI Taxonomy" id="747525"/>
    <lineage>
        <taxon>Eukaryota</taxon>
        <taxon>Fungi</taxon>
        <taxon>Dikarya</taxon>
        <taxon>Basidiomycota</taxon>
        <taxon>Agaricomycotina</taxon>
        <taxon>Agaricomycetes</taxon>
        <taxon>Russulales</taxon>
        <taxon>Bondarzewiaceae</taxon>
        <taxon>Heterobasidion</taxon>
        <taxon>Heterobasidion annosum species complex</taxon>
    </lineage>
</organism>
<dbReference type="Pfam" id="PF00400">
    <property type="entry name" value="WD40"/>
    <property type="match status" value="1"/>
</dbReference>
<dbReference type="GO" id="GO:0005737">
    <property type="term" value="C:cytoplasm"/>
    <property type="evidence" value="ECO:0007669"/>
    <property type="project" value="TreeGrafter"/>
</dbReference>
<dbReference type="EMBL" id="KI925454">
    <property type="protein sequence ID" value="ETW87223.1"/>
    <property type="molecule type" value="Genomic_DNA"/>
</dbReference>
<evidence type="ECO:0000256" key="2">
    <source>
        <dbReference type="ARBA" id="ARBA00022574"/>
    </source>
</evidence>